<feature type="transmembrane region" description="Helical" evidence="1">
    <location>
        <begin position="28"/>
        <end position="48"/>
    </location>
</feature>
<sequence length="205" mass="22571">MMIEYSGFAGLRRCIAADWSPRIGDPNIGAWITVAAYLACCVLALMVLRRRPRGAATGLWAVIAPLTGFLAVNKQLDLQSALTAAGRCMAHMQGWYDYRFFVQIAFIAILVMVVVMALMTGLRLLRGQLLSNGLALLGLAILCGFVLVRAVGFHHVDRLISMDFANIRFNFLFENAGLVMIALNAIFLLRRGAAPRRTGFRPSRP</sequence>
<dbReference type="AlphaFoldDB" id="A0A844HFQ7"/>
<keyword evidence="1" id="KW-0812">Transmembrane</keyword>
<evidence type="ECO:0000256" key="1">
    <source>
        <dbReference type="SAM" id="Phobius"/>
    </source>
</evidence>
<reference evidence="2 3" key="1">
    <citation type="submission" date="2019-11" db="EMBL/GenBank/DDBJ databases">
        <authorList>
            <person name="Dong K."/>
        </authorList>
    </citation>
    <scope>NUCLEOTIDE SEQUENCE [LARGE SCALE GENOMIC DNA]</scope>
    <source>
        <strain evidence="2 3">NBRC 112902</strain>
    </source>
</reference>
<feature type="transmembrane region" description="Helical" evidence="1">
    <location>
        <begin position="171"/>
        <end position="189"/>
    </location>
</feature>
<accession>A0A844HFQ7</accession>
<feature type="transmembrane region" description="Helical" evidence="1">
    <location>
        <begin position="100"/>
        <end position="122"/>
    </location>
</feature>
<keyword evidence="1" id="KW-0472">Membrane</keyword>
<feature type="transmembrane region" description="Helical" evidence="1">
    <location>
        <begin position="55"/>
        <end position="72"/>
    </location>
</feature>
<evidence type="ECO:0000313" key="3">
    <source>
        <dbReference type="Proteomes" id="UP000449846"/>
    </source>
</evidence>
<gene>
    <name evidence="2" type="ORF">GL300_05300</name>
</gene>
<organism evidence="2 3">
    <name type="scientific">Paracoccus litorisediminis</name>
    <dbReference type="NCBI Taxonomy" id="2006130"/>
    <lineage>
        <taxon>Bacteria</taxon>
        <taxon>Pseudomonadati</taxon>
        <taxon>Pseudomonadota</taxon>
        <taxon>Alphaproteobacteria</taxon>
        <taxon>Rhodobacterales</taxon>
        <taxon>Paracoccaceae</taxon>
        <taxon>Paracoccus</taxon>
    </lineage>
</organism>
<proteinExistence type="predicted"/>
<feature type="transmembrane region" description="Helical" evidence="1">
    <location>
        <begin position="129"/>
        <end position="151"/>
    </location>
</feature>
<dbReference type="EMBL" id="WMIG01000001">
    <property type="protein sequence ID" value="MTH58623.1"/>
    <property type="molecule type" value="Genomic_DNA"/>
</dbReference>
<evidence type="ECO:0000313" key="2">
    <source>
        <dbReference type="EMBL" id="MTH58623.1"/>
    </source>
</evidence>
<keyword evidence="3" id="KW-1185">Reference proteome</keyword>
<comment type="caution">
    <text evidence="2">The sequence shown here is derived from an EMBL/GenBank/DDBJ whole genome shotgun (WGS) entry which is preliminary data.</text>
</comment>
<keyword evidence="1" id="KW-1133">Transmembrane helix</keyword>
<protein>
    <submittedName>
        <fullName evidence="2">Uncharacterized protein</fullName>
    </submittedName>
</protein>
<dbReference type="Proteomes" id="UP000449846">
    <property type="component" value="Unassembled WGS sequence"/>
</dbReference>
<name>A0A844HFQ7_9RHOB</name>